<dbReference type="AlphaFoldDB" id="F2BDR6"/>
<gene>
    <name evidence="1" type="ORF">HMPREF9123_1872</name>
</gene>
<dbReference type="RefSeq" id="WP_007342878.1">
    <property type="nucleotide sequence ID" value="NZ_GL878494.1"/>
</dbReference>
<accession>F2BDR6</accession>
<protein>
    <submittedName>
        <fullName evidence="1">Uncharacterized protein</fullName>
    </submittedName>
</protein>
<dbReference type="EMBL" id="AFAY01000039">
    <property type="protein sequence ID" value="EGF10418.1"/>
    <property type="molecule type" value="Genomic_DNA"/>
</dbReference>
<dbReference type="HOGENOM" id="CLU_2627765_0_0_4"/>
<name>F2BDR6_9NEIS</name>
<feature type="non-terminal residue" evidence="1">
    <location>
        <position position="1"/>
    </location>
</feature>
<keyword evidence="2" id="KW-1185">Reference proteome</keyword>
<comment type="caution">
    <text evidence="1">The sequence shown here is derived from an EMBL/GenBank/DDBJ whole genome shotgun (WGS) entry which is preliminary data.</text>
</comment>
<evidence type="ECO:0000313" key="1">
    <source>
        <dbReference type="EMBL" id="EGF10418.1"/>
    </source>
</evidence>
<sequence>ILPEFKQYFVFQELFNLHQDSHLRGNDGTRVLAAPKLCFQTASAIEVGCVAQATHAVSVFGETRIRWAAGNACAASG</sequence>
<reference evidence="1 2" key="1">
    <citation type="submission" date="2011-02" db="EMBL/GenBank/DDBJ databases">
        <authorList>
            <person name="Muzny D."/>
            <person name="Qin X."/>
            <person name="Deng J."/>
            <person name="Jiang H."/>
            <person name="Liu Y."/>
            <person name="Qu J."/>
            <person name="Song X.-Z."/>
            <person name="Zhang L."/>
            <person name="Thornton R."/>
            <person name="Coyle M."/>
            <person name="Francisco L."/>
            <person name="Jackson L."/>
            <person name="Javaid M."/>
            <person name="Korchina V."/>
            <person name="Kovar C."/>
            <person name="Mata R."/>
            <person name="Mathew T."/>
            <person name="Ngo R."/>
            <person name="Nguyen L."/>
            <person name="Nguyen N."/>
            <person name="Okwuonu G."/>
            <person name="Ongeri F."/>
            <person name="Pham C."/>
            <person name="Simmons D."/>
            <person name="Wilczek-Boney K."/>
            <person name="Hale W."/>
            <person name="Jakkamsetti A."/>
            <person name="Pham P."/>
            <person name="Ruth R."/>
            <person name="San Lucas F."/>
            <person name="Warren J."/>
            <person name="Zhang J."/>
            <person name="Zhao Z."/>
            <person name="Zhou C."/>
            <person name="Zhu D."/>
            <person name="Lee S."/>
            <person name="Bess C."/>
            <person name="Blankenburg K."/>
            <person name="Forbes L."/>
            <person name="Fu Q."/>
            <person name="Gubbala S."/>
            <person name="Hirani K."/>
            <person name="Jayaseelan J.C."/>
            <person name="Lara F."/>
            <person name="Munidasa M."/>
            <person name="Palculict T."/>
            <person name="Patil S."/>
            <person name="Pu L.-L."/>
            <person name="Saada N."/>
            <person name="Tang L."/>
            <person name="Weissenberger G."/>
            <person name="Zhu Y."/>
            <person name="Hemphill L."/>
            <person name="Shang Y."/>
            <person name="Youmans B."/>
            <person name="Ayvaz T."/>
            <person name="Ross M."/>
            <person name="Santibanez J."/>
            <person name="Aqrawi P."/>
            <person name="Gross S."/>
            <person name="Joshi V."/>
            <person name="Fowler G."/>
            <person name="Nazareth L."/>
            <person name="Reid J."/>
            <person name="Worley K."/>
            <person name="Petrosino J."/>
            <person name="Highlander S."/>
            <person name="Gibbs R."/>
        </authorList>
    </citation>
    <scope>NUCLEOTIDE SEQUENCE [LARGE SCALE GENOMIC DNA]</scope>
    <source>
        <strain evidence="1 2">ATCC BAA-1200</strain>
    </source>
</reference>
<evidence type="ECO:0000313" key="2">
    <source>
        <dbReference type="Proteomes" id="UP000004105"/>
    </source>
</evidence>
<proteinExistence type="predicted"/>
<organism evidence="1 2">
    <name type="scientific">Neisseria bacilliformis ATCC BAA-1200</name>
    <dbReference type="NCBI Taxonomy" id="888742"/>
    <lineage>
        <taxon>Bacteria</taxon>
        <taxon>Pseudomonadati</taxon>
        <taxon>Pseudomonadota</taxon>
        <taxon>Betaproteobacteria</taxon>
        <taxon>Neisseriales</taxon>
        <taxon>Neisseriaceae</taxon>
        <taxon>Neisseria</taxon>
    </lineage>
</organism>
<dbReference type="Proteomes" id="UP000004105">
    <property type="component" value="Unassembled WGS sequence"/>
</dbReference>